<evidence type="ECO:0000256" key="1">
    <source>
        <dbReference type="SAM" id="Phobius"/>
    </source>
</evidence>
<sequence length="62" mass="6889">MKKFKNFSKKLFKNESGQGATEYILLLVVVVALVMLFKNQIKSAMDSKLQTLSSDITGFSGD</sequence>
<name>Q3LFB3_BDEBC</name>
<keyword evidence="1" id="KW-0812">Transmembrane</keyword>
<protein>
    <submittedName>
        <fullName evidence="3">Flp1 pilus subunit</fullName>
    </submittedName>
</protein>
<evidence type="ECO:0000259" key="2">
    <source>
        <dbReference type="Pfam" id="PF16982"/>
    </source>
</evidence>
<keyword evidence="1" id="KW-0472">Membrane</keyword>
<dbReference type="Pfam" id="PF16982">
    <property type="entry name" value="Flp1_like"/>
    <property type="match status" value="1"/>
</dbReference>
<gene>
    <name evidence="3" type="primary">flp1</name>
</gene>
<keyword evidence="1" id="KW-1133">Transmembrane helix</keyword>
<dbReference type="InterPro" id="IPR031564">
    <property type="entry name" value="Flp1-like"/>
</dbReference>
<proteinExistence type="predicted"/>
<organism evidence="3">
    <name type="scientific">Bdellovibrio bacteriovorus</name>
    <dbReference type="NCBI Taxonomy" id="959"/>
    <lineage>
        <taxon>Bacteria</taxon>
        <taxon>Pseudomonadati</taxon>
        <taxon>Bdellovibrionota</taxon>
        <taxon>Bdellovibrionia</taxon>
        <taxon>Bdellovibrionales</taxon>
        <taxon>Pseudobdellovibrionaceae</taxon>
        <taxon>Bdellovibrio</taxon>
    </lineage>
</organism>
<reference evidence="3" key="1">
    <citation type="journal article" date="2005" name="Curr. Microbiol.">
        <title>Transcriptional Activity of the Host-Interaction Locus and a PutativePilin Gene of Bdellovibrio bacteriovorus in the Predatory Life Cycle.</title>
        <authorList>
            <person name="Schwudke D."/>
            <person name="Bernhardt A."/>
            <person name="Beck S."/>
            <person name="Madela K."/>
            <person name="Linscheid M."/>
            <person name="Appel B."/>
            <person name="Strauch E."/>
        </authorList>
    </citation>
    <scope>NUCLEOTIDE SEQUENCE</scope>
    <source>
        <strain evidence="3">DSM 50705</strain>
    </source>
</reference>
<feature type="domain" description="Putative Flagellin Flp1-like" evidence="2">
    <location>
        <begin position="10"/>
        <end position="55"/>
    </location>
</feature>
<accession>Q3LFB3</accession>
<dbReference type="EMBL" id="AJ584610">
    <property type="protein sequence ID" value="CAE47785.1"/>
    <property type="molecule type" value="Genomic_DNA"/>
</dbReference>
<dbReference type="RefSeq" id="WP_262554934.1">
    <property type="nucleotide sequence ID" value="NZ_CP102930.1"/>
</dbReference>
<feature type="transmembrane region" description="Helical" evidence="1">
    <location>
        <begin position="20"/>
        <end position="37"/>
    </location>
</feature>
<evidence type="ECO:0000313" key="3">
    <source>
        <dbReference type="EMBL" id="CAE47785.1"/>
    </source>
</evidence>
<dbReference type="AlphaFoldDB" id="Q3LFB3"/>